<evidence type="ECO:0000256" key="6">
    <source>
        <dbReference type="ARBA" id="ARBA00022801"/>
    </source>
</evidence>
<dbReference type="Gene3D" id="3.90.79.10">
    <property type="entry name" value="Nucleoside Triphosphate Pyrophosphohydrolase"/>
    <property type="match status" value="1"/>
</dbReference>
<gene>
    <name evidence="11" type="ORF">ODALV1_LOCUS21179</name>
</gene>
<feature type="compositionally biased region" description="Polar residues" evidence="9">
    <location>
        <begin position="414"/>
        <end position="427"/>
    </location>
</feature>
<reference evidence="11 12" key="1">
    <citation type="submission" date="2024-08" db="EMBL/GenBank/DDBJ databases">
        <authorList>
            <person name="Cucini C."/>
            <person name="Frati F."/>
        </authorList>
    </citation>
    <scope>NUCLEOTIDE SEQUENCE [LARGE SCALE GENOMIC DNA]</scope>
</reference>
<dbReference type="InterPro" id="IPR044099">
    <property type="entry name" value="Dcp2_NUDIX"/>
</dbReference>
<dbReference type="SMART" id="SM01125">
    <property type="entry name" value="DCP2"/>
    <property type="match status" value="1"/>
</dbReference>
<evidence type="ECO:0000256" key="7">
    <source>
        <dbReference type="ARBA" id="ARBA00022884"/>
    </source>
</evidence>
<evidence type="ECO:0000256" key="4">
    <source>
        <dbReference type="ARBA" id="ARBA00022490"/>
    </source>
</evidence>
<dbReference type="Pfam" id="PF05026">
    <property type="entry name" value="DCP2"/>
    <property type="match status" value="1"/>
</dbReference>
<comment type="subcellular location">
    <subcellularLocation>
        <location evidence="2">Cytoplasm</location>
    </subcellularLocation>
</comment>
<accession>A0ABP1RFD0</accession>
<keyword evidence="7" id="KW-0694">RNA-binding</keyword>
<sequence length="478" mass="54749">MESYGGGNHGPNLPPPNIKSMIFDPKFAIPDEIVDDVICRFLLNIPKEEKFDSIRVCFQIELAHWFFVDYYCGEGCTPVLASLHSIPYNQFAFIMFQKTPHLRKRLPEIDKHLAAFREYKMRVPTYGAILMNESLTKVVLVQGFRNQWGFPKGKVNEVEEPVSCAIREVFEETGYDIAPLVNENHFIESKALERNDRLYLVRGVDPNFPFQPQTQFEIKNIQWFNIDELPEHKRDGNPAVSRHGVPISNFYTVYPYVKRLRSWISDKLDGKNKIQNFKIRDNDNSEVQAHSSNQRNSNKASHHPLIQQQQFSKGHKNQNNAFQFQQQFIQGASGWQMFPPSLGPSDQVSFAVNSNAIHELILNQSQLQIQNQNRPNQGTTKGGSKHTRRRLFSEEQAGNGKQHSKETNSKRISETQITTPKPSTSVNPAPAALVPVKNTGNKSKATKTPMKYQLSAPSWVHFTFDRERVYKAFFTPGV</sequence>
<keyword evidence="12" id="KW-1185">Reference proteome</keyword>
<evidence type="ECO:0000256" key="3">
    <source>
        <dbReference type="ARBA" id="ARBA00005279"/>
    </source>
</evidence>
<dbReference type="PROSITE" id="PS00893">
    <property type="entry name" value="NUDIX_BOX"/>
    <property type="match status" value="1"/>
</dbReference>
<dbReference type="InterPro" id="IPR000086">
    <property type="entry name" value="NUDIX_hydrolase_dom"/>
</dbReference>
<evidence type="ECO:0000259" key="10">
    <source>
        <dbReference type="PROSITE" id="PS51462"/>
    </source>
</evidence>
<evidence type="ECO:0000256" key="8">
    <source>
        <dbReference type="ARBA" id="ARBA00023211"/>
    </source>
</evidence>
<evidence type="ECO:0000313" key="12">
    <source>
        <dbReference type="Proteomes" id="UP001642540"/>
    </source>
</evidence>
<comment type="similarity">
    <text evidence="3">Belongs to the Nudix hydrolase family. DCP2 subfamily.</text>
</comment>
<keyword evidence="5" id="KW-0479">Metal-binding</keyword>
<organism evidence="11 12">
    <name type="scientific">Orchesella dallaii</name>
    <dbReference type="NCBI Taxonomy" id="48710"/>
    <lineage>
        <taxon>Eukaryota</taxon>
        <taxon>Metazoa</taxon>
        <taxon>Ecdysozoa</taxon>
        <taxon>Arthropoda</taxon>
        <taxon>Hexapoda</taxon>
        <taxon>Collembola</taxon>
        <taxon>Entomobryomorpha</taxon>
        <taxon>Entomobryoidea</taxon>
        <taxon>Orchesellidae</taxon>
        <taxon>Orchesellinae</taxon>
        <taxon>Orchesella</taxon>
    </lineage>
</organism>
<dbReference type="InterPro" id="IPR007722">
    <property type="entry name" value="DCP2_BoxA"/>
</dbReference>
<keyword evidence="8" id="KW-0464">Manganese</keyword>
<dbReference type="Pfam" id="PF00293">
    <property type="entry name" value="NUDIX"/>
    <property type="match status" value="1"/>
</dbReference>
<evidence type="ECO:0000256" key="9">
    <source>
        <dbReference type="SAM" id="MobiDB-lite"/>
    </source>
</evidence>
<evidence type="ECO:0000256" key="5">
    <source>
        <dbReference type="ARBA" id="ARBA00022723"/>
    </source>
</evidence>
<evidence type="ECO:0000313" key="11">
    <source>
        <dbReference type="EMBL" id="CAL8125902.1"/>
    </source>
</evidence>
<dbReference type="CDD" id="cd03672">
    <property type="entry name" value="NUDIX_Dcp2p_Nudt20"/>
    <property type="match status" value="1"/>
</dbReference>
<feature type="region of interest" description="Disordered" evidence="9">
    <location>
        <begin position="368"/>
        <end position="448"/>
    </location>
</feature>
<feature type="domain" description="Nudix hydrolase" evidence="10">
    <location>
        <begin position="121"/>
        <end position="246"/>
    </location>
</feature>
<comment type="caution">
    <text evidence="11">The sequence shown here is derived from an EMBL/GenBank/DDBJ whole genome shotgun (WGS) entry which is preliminary data.</text>
</comment>
<dbReference type="InterPro" id="IPR020084">
    <property type="entry name" value="NUDIX_hydrolase_CS"/>
</dbReference>
<name>A0ABP1RFD0_9HEXA</name>
<comment type="cofactor">
    <cofactor evidence="1">
        <name>Mn(2+)</name>
        <dbReference type="ChEBI" id="CHEBI:29035"/>
    </cofactor>
</comment>
<dbReference type="Proteomes" id="UP001642540">
    <property type="component" value="Unassembled WGS sequence"/>
</dbReference>
<dbReference type="PANTHER" id="PTHR23114:SF17">
    <property type="entry name" value="M7GPPPN-MRNA HYDROLASE"/>
    <property type="match status" value="1"/>
</dbReference>
<dbReference type="EMBL" id="CAXLJM020000069">
    <property type="protein sequence ID" value="CAL8125902.1"/>
    <property type="molecule type" value="Genomic_DNA"/>
</dbReference>
<feature type="region of interest" description="Disordered" evidence="9">
    <location>
        <begin position="276"/>
        <end position="305"/>
    </location>
</feature>
<dbReference type="SUPFAM" id="SSF140586">
    <property type="entry name" value="Dcp2 domain-like"/>
    <property type="match status" value="1"/>
</dbReference>
<feature type="compositionally biased region" description="Polar residues" evidence="9">
    <location>
        <begin position="285"/>
        <end position="299"/>
    </location>
</feature>
<dbReference type="SUPFAM" id="SSF55811">
    <property type="entry name" value="Nudix"/>
    <property type="match status" value="1"/>
</dbReference>
<dbReference type="InterPro" id="IPR036189">
    <property type="entry name" value="DCP2_BoxA_sf"/>
</dbReference>
<dbReference type="InterPro" id="IPR015797">
    <property type="entry name" value="NUDIX_hydrolase-like_dom_sf"/>
</dbReference>
<evidence type="ECO:0000256" key="1">
    <source>
        <dbReference type="ARBA" id="ARBA00001936"/>
    </source>
</evidence>
<dbReference type="Gene3D" id="1.10.10.1050">
    <property type="entry name" value="Dcp2, box A domain"/>
    <property type="match status" value="1"/>
</dbReference>
<evidence type="ECO:0000256" key="2">
    <source>
        <dbReference type="ARBA" id="ARBA00004496"/>
    </source>
</evidence>
<feature type="compositionally biased region" description="Basic and acidic residues" evidence="9">
    <location>
        <begin position="403"/>
        <end position="413"/>
    </location>
</feature>
<protein>
    <recommendedName>
        <fullName evidence="10">Nudix hydrolase domain-containing protein</fullName>
    </recommendedName>
</protein>
<dbReference type="PANTHER" id="PTHR23114">
    <property type="entry name" value="M7GPPPN-MRNA HYDROLASE"/>
    <property type="match status" value="1"/>
</dbReference>
<dbReference type="PROSITE" id="PS51462">
    <property type="entry name" value="NUDIX"/>
    <property type="match status" value="1"/>
</dbReference>
<keyword evidence="6" id="KW-0378">Hydrolase</keyword>
<keyword evidence="4" id="KW-0963">Cytoplasm</keyword>
<proteinExistence type="inferred from homology"/>